<evidence type="ECO:0000256" key="1">
    <source>
        <dbReference type="SAM" id="MobiDB-lite"/>
    </source>
</evidence>
<reference evidence="2" key="1">
    <citation type="submission" date="2019-08" db="EMBL/GenBank/DDBJ databases">
        <authorList>
            <person name="Kucharzyk K."/>
            <person name="Murdoch R.W."/>
            <person name="Higgins S."/>
            <person name="Loffler F."/>
        </authorList>
    </citation>
    <scope>NUCLEOTIDE SEQUENCE</scope>
</reference>
<dbReference type="EMBL" id="VSSQ01088849">
    <property type="protein sequence ID" value="MPN35333.1"/>
    <property type="molecule type" value="Genomic_DNA"/>
</dbReference>
<gene>
    <name evidence="2" type="ORF">SDC9_182830</name>
</gene>
<evidence type="ECO:0000313" key="2">
    <source>
        <dbReference type="EMBL" id="MPN35333.1"/>
    </source>
</evidence>
<accession>A0A645HI36</accession>
<feature type="compositionally biased region" description="Basic and acidic residues" evidence="1">
    <location>
        <begin position="42"/>
        <end position="60"/>
    </location>
</feature>
<proteinExistence type="predicted"/>
<dbReference type="AlphaFoldDB" id="A0A645HI36"/>
<protein>
    <submittedName>
        <fullName evidence="2">Uncharacterized protein</fullName>
    </submittedName>
</protein>
<feature type="region of interest" description="Disordered" evidence="1">
    <location>
        <begin position="36"/>
        <end position="67"/>
    </location>
</feature>
<sequence>MDIDDGLFADTLRAGCPDVIHGQRVNHRGTDIPCHAAKRRESHNDQRQRHIVHSVRERLPASKAGAG</sequence>
<name>A0A645HI36_9ZZZZ</name>
<organism evidence="2">
    <name type="scientific">bioreactor metagenome</name>
    <dbReference type="NCBI Taxonomy" id="1076179"/>
    <lineage>
        <taxon>unclassified sequences</taxon>
        <taxon>metagenomes</taxon>
        <taxon>ecological metagenomes</taxon>
    </lineage>
</organism>
<comment type="caution">
    <text evidence="2">The sequence shown here is derived from an EMBL/GenBank/DDBJ whole genome shotgun (WGS) entry which is preliminary data.</text>
</comment>